<feature type="domain" description="BFD-like [2Fe-2S]-binding" evidence="10">
    <location>
        <begin position="2"/>
        <end position="51"/>
    </location>
</feature>
<keyword evidence="4" id="KW-0249">Electron transport</keyword>
<evidence type="ECO:0000256" key="2">
    <source>
        <dbReference type="ARBA" id="ARBA00022714"/>
    </source>
</evidence>
<gene>
    <name evidence="11" type="ORF">CH338_25180</name>
</gene>
<proteinExistence type="inferred from homology"/>
<feature type="compositionally biased region" description="Basic and acidic residues" evidence="9">
    <location>
        <begin position="114"/>
        <end position="127"/>
    </location>
</feature>
<comment type="similarity">
    <text evidence="8">Belongs to the Bfd family.</text>
</comment>
<dbReference type="InterPro" id="IPR007419">
    <property type="entry name" value="BFD-like_2Fe2S-bd_dom"/>
</dbReference>
<keyword evidence="2" id="KW-0001">2Fe-2S</keyword>
<feature type="compositionally biased region" description="Basic and acidic residues" evidence="9">
    <location>
        <begin position="71"/>
        <end position="81"/>
    </location>
</feature>
<dbReference type="GO" id="GO:0046872">
    <property type="term" value="F:metal ion binding"/>
    <property type="evidence" value="ECO:0007669"/>
    <property type="project" value="UniProtKB-KW"/>
</dbReference>
<dbReference type="EMBL" id="NPEU01000470">
    <property type="protein sequence ID" value="RAI31839.1"/>
    <property type="molecule type" value="Genomic_DNA"/>
</dbReference>
<name>A0A327JZB1_9BRAD</name>
<keyword evidence="1" id="KW-0813">Transport</keyword>
<dbReference type="Proteomes" id="UP000248863">
    <property type="component" value="Unassembled WGS sequence"/>
</dbReference>
<dbReference type="Gene3D" id="1.10.10.1100">
    <property type="entry name" value="BFD-like [2Fe-2S]-binding domain"/>
    <property type="match status" value="1"/>
</dbReference>
<sequence length="157" mass="17079">MIVCSCNVLSDHQIRDVVAERGTRLTSQVYGCLGCSAQCGRCARTIRKIMDQALLSCGNQCACCPAHEAHTHPHGEEGHDHGPHHHGHHHHDHDHGHDHHHDHAHPHAHAPVEAAHEHDHPVRRAEPASHGTADRLPAARSGHAQLAHPHPVHGAAD</sequence>
<evidence type="ECO:0000256" key="5">
    <source>
        <dbReference type="ARBA" id="ARBA00023004"/>
    </source>
</evidence>
<evidence type="ECO:0000256" key="7">
    <source>
        <dbReference type="ARBA" id="ARBA00039386"/>
    </source>
</evidence>
<evidence type="ECO:0000256" key="1">
    <source>
        <dbReference type="ARBA" id="ARBA00022448"/>
    </source>
</evidence>
<keyword evidence="3" id="KW-0479">Metal-binding</keyword>
<dbReference type="InterPro" id="IPR041854">
    <property type="entry name" value="BFD-like_2Fe2S-bd_dom_sf"/>
</dbReference>
<accession>A0A327JZB1</accession>
<reference evidence="11 12" key="1">
    <citation type="submission" date="2017-07" db="EMBL/GenBank/DDBJ databases">
        <title>Draft Genome Sequences of Select Purple Nonsulfur Bacteria.</title>
        <authorList>
            <person name="Lasarre B."/>
            <person name="Mckinlay J.B."/>
        </authorList>
    </citation>
    <scope>NUCLEOTIDE SEQUENCE [LARGE SCALE GENOMIC DNA]</scope>
    <source>
        <strain evidence="11 12">DSM 11907</strain>
    </source>
</reference>
<dbReference type="AlphaFoldDB" id="A0A327JZB1"/>
<organism evidence="11 12">
    <name type="scientific">Rhodoplanes elegans</name>
    <dbReference type="NCBI Taxonomy" id="29408"/>
    <lineage>
        <taxon>Bacteria</taxon>
        <taxon>Pseudomonadati</taxon>
        <taxon>Pseudomonadota</taxon>
        <taxon>Alphaproteobacteria</taxon>
        <taxon>Hyphomicrobiales</taxon>
        <taxon>Nitrobacteraceae</taxon>
        <taxon>Rhodoplanes</taxon>
    </lineage>
</organism>
<evidence type="ECO:0000256" key="8">
    <source>
        <dbReference type="ARBA" id="ARBA00046332"/>
    </source>
</evidence>
<evidence type="ECO:0000313" key="12">
    <source>
        <dbReference type="Proteomes" id="UP000248863"/>
    </source>
</evidence>
<dbReference type="InterPro" id="IPR052371">
    <property type="entry name" value="BFD-associated_ferredoxin"/>
</dbReference>
<evidence type="ECO:0000259" key="10">
    <source>
        <dbReference type="Pfam" id="PF04324"/>
    </source>
</evidence>
<dbReference type="PANTHER" id="PTHR37424">
    <property type="entry name" value="BACTERIOFERRITIN-ASSOCIATED FERREDOXIN"/>
    <property type="match status" value="1"/>
</dbReference>
<feature type="region of interest" description="Disordered" evidence="9">
    <location>
        <begin position="71"/>
        <end position="135"/>
    </location>
</feature>
<evidence type="ECO:0000256" key="4">
    <source>
        <dbReference type="ARBA" id="ARBA00022982"/>
    </source>
</evidence>
<evidence type="ECO:0000256" key="6">
    <source>
        <dbReference type="ARBA" id="ARBA00023014"/>
    </source>
</evidence>
<dbReference type="PANTHER" id="PTHR37424:SF1">
    <property type="entry name" value="BACTERIOFERRITIN-ASSOCIATED FERREDOXIN"/>
    <property type="match status" value="1"/>
</dbReference>
<keyword evidence="6" id="KW-0411">Iron-sulfur</keyword>
<evidence type="ECO:0000313" key="11">
    <source>
        <dbReference type="EMBL" id="RAI31839.1"/>
    </source>
</evidence>
<evidence type="ECO:0000256" key="3">
    <source>
        <dbReference type="ARBA" id="ARBA00022723"/>
    </source>
</evidence>
<evidence type="ECO:0000256" key="9">
    <source>
        <dbReference type="SAM" id="MobiDB-lite"/>
    </source>
</evidence>
<feature type="compositionally biased region" description="Basic residues" evidence="9">
    <location>
        <begin position="82"/>
        <end position="92"/>
    </location>
</feature>
<protein>
    <recommendedName>
        <fullName evidence="7">Bacterioferritin-associated ferredoxin</fullName>
    </recommendedName>
</protein>
<dbReference type="OrthoDB" id="7428628at2"/>
<dbReference type="Pfam" id="PF04324">
    <property type="entry name" value="Fer2_BFD"/>
    <property type="match status" value="1"/>
</dbReference>
<comment type="caution">
    <text evidence="11">The sequence shown here is derived from an EMBL/GenBank/DDBJ whole genome shotgun (WGS) entry which is preliminary data.</text>
</comment>
<dbReference type="GO" id="GO:0051537">
    <property type="term" value="F:2 iron, 2 sulfur cluster binding"/>
    <property type="evidence" value="ECO:0007669"/>
    <property type="project" value="UniProtKB-KW"/>
</dbReference>
<keyword evidence="5" id="KW-0408">Iron</keyword>
<keyword evidence="12" id="KW-1185">Reference proteome</keyword>